<protein>
    <submittedName>
        <fullName evidence="1">Uncharacterized protein</fullName>
    </submittedName>
</protein>
<dbReference type="Proteomes" id="UP000006503">
    <property type="component" value="Chromosome"/>
</dbReference>
<name>I7B7G7_PSEPT</name>
<sequence>MKIETLKNLARTSYAKALAALGVVATIATIYSAVHESGPEHNPAFFGRWDSTYEYPVPGGKFTFSGITEFFRNGHYNVNGTFKFSGETGGKEFAAVMPARGVGTWTADDDFLTFTLSGMKTEPGRYKFGDMELPIPTLEQITGRYLPDLNQQYLSGTTGEVKIISQEEGKMVLQGKDPAGNPFTYISSRRDGLLTN</sequence>
<dbReference type="KEGG" id="ppx:T1E_1433"/>
<reference evidence="2" key="1">
    <citation type="journal article" date="2013" name="Microb. Biotechnol.">
        <title>Metabolic potential of the organic-solvent tolerant Pseudomonas putida DOT-T1E deduced from its annotated genome.</title>
        <authorList>
            <person name="Udaondo Z."/>
            <person name="Molina L."/>
            <person name="Daniels C."/>
            <person name="Gomez M.J."/>
            <person name="Molina-Henares M.A."/>
            <person name="Matilla M.A."/>
            <person name="Roca A."/>
            <person name="Fernandez M."/>
            <person name="Duque E."/>
            <person name="Segura A."/>
            <person name="Ramos J.L."/>
        </authorList>
    </citation>
    <scope>NUCLEOTIDE SEQUENCE [LARGE SCALE GENOMIC DNA]</scope>
    <source>
        <strain evidence="2">DOT-T1E</strain>
    </source>
</reference>
<dbReference type="RefSeq" id="WP_014859821.1">
    <property type="nucleotide sequence ID" value="NC_018220.1"/>
</dbReference>
<organism evidence="1 2">
    <name type="scientific">Pseudomonas putida (strain DOT-T1E)</name>
    <dbReference type="NCBI Taxonomy" id="1196325"/>
    <lineage>
        <taxon>Bacteria</taxon>
        <taxon>Pseudomonadati</taxon>
        <taxon>Pseudomonadota</taxon>
        <taxon>Gammaproteobacteria</taxon>
        <taxon>Pseudomonadales</taxon>
        <taxon>Pseudomonadaceae</taxon>
        <taxon>Pseudomonas</taxon>
    </lineage>
</organism>
<evidence type="ECO:0000313" key="2">
    <source>
        <dbReference type="Proteomes" id="UP000006503"/>
    </source>
</evidence>
<dbReference type="EMBL" id="CP003734">
    <property type="protein sequence ID" value="AFO47288.1"/>
    <property type="molecule type" value="Genomic_DNA"/>
</dbReference>
<gene>
    <name evidence="1" type="ordered locus">T1E_1433</name>
</gene>
<dbReference type="AlphaFoldDB" id="I7B7G7"/>
<dbReference type="HOGENOM" id="CLU_1407721_0_0_6"/>
<accession>I7B7G7</accession>
<evidence type="ECO:0000313" key="1">
    <source>
        <dbReference type="EMBL" id="AFO47288.1"/>
    </source>
</evidence>
<proteinExistence type="predicted"/>